<evidence type="ECO:0000313" key="3">
    <source>
        <dbReference type="Proteomes" id="UP000559256"/>
    </source>
</evidence>
<feature type="region of interest" description="Disordered" evidence="1">
    <location>
        <begin position="215"/>
        <end position="239"/>
    </location>
</feature>
<feature type="compositionally biased region" description="Low complexity" evidence="1">
    <location>
        <begin position="442"/>
        <end position="454"/>
    </location>
</feature>
<dbReference type="AlphaFoldDB" id="A0A8H5BCX4"/>
<feature type="compositionally biased region" description="Low complexity" evidence="1">
    <location>
        <begin position="563"/>
        <end position="576"/>
    </location>
</feature>
<feature type="region of interest" description="Disordered" evidence="1">
    <location>
        <begin position="308"/>
        <end position="329"/>
    </location>
</feature>
<feature type="compositionally biased region" description="Low complexity" evidence="1">
    <location>
        <begin position="215"/>
        <end position="237"/>
    </location>
</feature>
<accession>A0A8H5BCX4</accession>
<feature type="compositionally biased region" description="Polar residues" evidence="1">
    <location>
        <begin position="311"/>
        <end position="320"/>
    </location>
</feature>
<dbReference type="OrthoDB" id="2861623at2759"/>
<feature type="region of interest" description="Disordered" evidence="1">
    <location>
        <begin position="430"/>
        <end position="458"/>
    </location>
</feature>
<organism evidence="2 3">
    <name type="scientific">Tetrapyrgos nigripes</name>
    <dbReference type="NCBI Taxonomy" id="182062"/>
    <lineage>
        <taxon>Eukaryota</taxon>
        <taxon>Fungi</taxon>
        <taxon>Dikarya</taxon>
        <taxon>Basidiomycota</taxon>
        <taxon>Agaricomycotina</taxon>
        <taxon>Agaricomycetes</taxon>
        <taxon>Agaricomycetidae</taxon>
        <taxon>Agaricales</taxon>
        <taxon>Marasmiineae</taxon>
        <taxon>Marasmiaceae</taxon>
        <taxon>Tetrapyrgos</taxon>
    </lineage>
</organism>
<dbReference type="EMBL" id="JAACJM010000423">
    <property type="protein sequence ID" value="KAF5319882.1"/>
    <property type="molecule type" value="Genomic_DNA"/>
</dbReference>
<comment type="caution">
    <text evidence="2">The sequence shown here is derived from an EMBL/GenBank/DDBJ whole genome shotgun (WGS) entry which is preliminary data.</text>
</comment>
<keyword evidence="3" id="KW-1185">Reference proteome</keyword>
<feature type="compositionally biased region" description="Polar residues" evidence="1">
    <location>
        <begin position="103"/>
        <end position="114"/>
    </location>
</feature>
<dbReference type="InterPro" id="IPR008949">
    <property type="entry name" value="Isoprenoid_synthase_dom_sf"/>
</dbReference>
<protein>
    <submittedName>
        <fullName evidence="2">Uncharacterized protein</fullName>
    </submittedName>
</protein>
<feature type="region of interest" description="Disordered" evidence="1">
    <location>
        <begin position="178"/>
        <end position="202"/>
    </location>
</feature>
<dbReference type="Gene3D" id="1.10.600.10">
    <property type="entry name" value="Farnesyl Diphosphate Synthase"/>
    <property type="match status" value="1"/>
</dbReference>
<feature type="region of interest" description="Disordered" evidence="1">
    <location>
        <begin position="554"/>
        <end position="579"/>
    </location>
</feature>
<dbReference type="Proteomes" id="UP000559256">
    <property type="component" value="Unassembled WGS sequence"/>
</dbReference>
<sequence length="635" mass="67501">MSTLSYQLPDLLALTRHFELRSNKHCRSVTLASEEWFLEKIREEVKAEAEAGKGKGTGTVRDDTSLGLGSLLSSTVSASAVGLGSGSGLGSIQGQGPGRNELLDSSNHNRNTQGQGQGLINGYTPLPLLTVLPTLKIGLLASLCFPTCDSPQLRLVVDFWTIVVLEDLKLMRGMRRWSKAGNGDENGDGDGDGDGDGGRDGDRVDEELVKGWWGCASGSGSSNQVQGSSSSSSGSSESKSDVDVDVLEVLKGHAHFKHLHPQLARLSSTMSSRWNDQFTQAVLAFRRAQFQAVRYGYRCRRRSRCRDEDLNSNTHSNANSDPKKDLDSDVDTPDTYLLLRRNLSGLPILFCLIEAVEGLGSGLDGVYLGREGRGEEGGSLSLEKIKELVADVIVLSWDIFSYNIDQFLSPTPLNIVHILLGQRKSGAVAGSGSASGTGSGSGSVSTSGRGYGTSHATSITPIPSRGSVLSAINQAGTLVRQKFEEYCLAEEEVLEWCGNSSSNSGLGEGGGADGGGGGDGPKSLSSILSSFLWGSASATSALLEAAETHHHHPYAGANANGISSDSDSARRSGSGSKQNLDNSTLVDLSLFLQHLQDFITGCLNWSYETEMFFGNKGDSVRGYGWVFLMKPAWKG</sequence>
<gene>
    <name evidence="2" type="ORF">D9758_017853</name>
</gene>
<feature type="region of interest" description="Disordered" evidence="1">
    <location>
        <begin position="89"/>
        <end position="118"/>
    </location>
</feature>
<name>A0A8H5BCX4_9AGAR</name>
<proteinExistence type="predicted"/>
<reference evidence="2 3" key="1">
    <citation type="journal article" date="2020" name="ISME J.">
        <title>Uncovering the hidden diversity of litter-decomposition mechanisms in mushroom-forming fungi.</title>
        <authorList>
            <person name="Floudas D."/>
            <person name="Bentzer J."/>
            <person name="Ahren D."/>
            <person name="Johansson T."/>
            <person name="Persson P."/>
            <person name="Tunlid A."/>
        </authorList>
    </citation>
    <scope>NUCLEOTIDE SEQUENCE [LARGE SCALE GENOMIC DNA]</scope>
    <source>
        <strain evidence="2 3">CBS 291.85</strain>
    </source>
</reference>
<evidence type="ECO:0000256" key="1">
    <source>
        <dbReference type="SAM" id="MobiDB-lite"/>
    </source>
</evidence>
<feature type="compositionally biased region" description="Acidic residues" evidence="1">
    <location>
        <begin position="185"/>
        <end position="195"/>
    </location>
</feature>
<evidence type="ECO:0000313" key="2">
    <source>
        <dbReference type="EMBL" id="KAF5319882.1"/>
    </source>
</evidence>